<dbReference type="InterPro" id="IPR027417">
    <property type="entry name" value="P-loop_NTPase"/>
</dbReference>
<reference evidence="1" key="1">
    <citation type="journal article" date="2020" name="Stud. Mycol.">
        <title>101 Dothideomycetes genomes: a test case for predicting lifestyles and emergence of pathogens.</title>
        <authorList>
            <person name="Haridas S."/>
            <person name="Albert R."/>
            <person name="Binder M."/>
            <person name="Bloem J."/>
            <person name="Labutti K."/>
            <person name="Salamov A."/>
            <person name="Andreopoulos B."/>
            <person name="Baker S."/>
            <person name="Barry K."/>
            <person name="Bills G."/>
            <person name="Bluhm B."/>
            <person name="Cannon C."/>
            <person name="Castanera R."/>
            <person name="Culley D."/>
            <person name="Daum C."/>
            <person name="Ezra D."/>
            <person name="Gonzalez J."/>
            <person name="Henrissat B."/>
            <person name="Kuo A."/>
            <person name="Liang C."/>
            <person name="Lipzen A."/>
            <person name="Lutzoni F."/>
            <person name="Magnuson J."/>
            <person name="Mondo S."/>
            <person name="Nolan M."/>
            <person name="Ohm R."/>
            <person name="Pangilinan J."/>
            <person name="Park H.-J."/>
            <person name="Ramirez L."/>
            <person name="Alfaro M."/>
            <person name="Sun H."/>
            <person name="Tritt A."/>
            <person name="Yoshinaga Y."/>
            <person name="Zwiers L.-H."/>
            <person name="Turgeon B."/>
            <person name="Goodwin S."/>
            <person name="Spatafora J."/>
            <person name="Crous P."/>
            <person name="Grigoriev I."/>
        </authorList>
    </citation>
    <scope>NUCLEOTIDE SEQUENCE</scope>
    <source>
        <strain evidence="1">CBS 121410</strain>
    </source>
</reference>
<comment type="caution">
    <text evidence="1">The sequence shown here is derived from an EMBL/GenBank/DDBJ whole genome shotgun (WGS) entry which is preliminary data.</text>
</comment>
<keyword evidence="1" id="KW-0378">Hydrolase</keyword>
<sequence>ILIAISGPSSSGKTTLARLLRSLLPHSTILHLDDFYVPDIDIPTHGATRFPDWDCLDALNIPQLRDTLAYVRTHGVTPPGFESKEDKNETGKCAVDDGVVARCKAQIEAFFDKAEEQGKPLRKRIVLVEGFLLFSQDMAELGIRDQFDARLLLRADFATAKTRREERSGYVTLEGFWEDPPGYVEKIVWPNYVEDHGFLFEGGDVEGEWDEEACREAGVVGMPKEAERRMDRCLEWATTTLLDTLAKQTGVQM</sequence>
<organism evidence="1 2">
    <name type="scientific">Saccharata proteae CBS 121410</name>
    <dbReference type="NCBI Taxonomy" id="1314787"/>
    <lineage>
        <taxon>Eukaryota</taxon>
        <taxon>Fungi</taxon>
        <taxon>Dikarya</taxon>
        <taxon>Ascomycota</taxon>
        <taxon>Pezizomycotina</taxon>
        <taxon>Dothideomycetes</taxon>
        <taxon>Dothideomycetes incertae sedis</taxon>
        <taxon>Botryosphaeriales</taxon>
        <taxon>Saccharataceae</taxon>
        <taxon>Saccharata</taxon>
    </lineage>
</organism>
<gene>
    <name evidence="1" type="ORF">K490DRAFT_35822</name>
</gene>
<protein>
    <submittedName>
        <fullName evidence="1">P-loop containing nucleoside triphosphate hydrolase protein</fullName>
    </submittedName>
</protein>
<dbReference type="SUPFAM" id="SSF52540">
    <property type="entry name" value="P-loop containing nucleoside triphosphate hydrolases"/>
    <property type="match status" value="1"/>
</dbReference>
<dbReference type="Proteomes" id="UP000799776">
    <property type="component" value="Unassembled WGS sequence"/>
</dbReference>
<name>A0A9P4I078_9PEZI</name>
<dbReference type="PANTHER" id="PTHR10285">
    <property type="entry name" value="URIDINE KINASE"/>
    <property type="match status" value="1"/>
</dbReference>
<dbReference type="EMBL" id="ML978713">
    <property type="protein sequence ID" value="KAF2090360.1"/>
    <property type="molecule type" value="Genomic_DNA"/>
</dbReference>
<accession>A0A9P4I078</accession>
<evidence type="ECO:0000313" key="1">
    <source>
        <dbReference type="EMBL" id="KAF2090360.1"/>
    </source>
</evidence>
<dbReference type="AlphaFoldDB" id="A0A9P4I078"/>
<dbReference type="CDD" id="cd02024">
    <property type="entry name" value="NRK1"/>
    <property type="match status" value="1"/>
</dbReference>
<dbReference type="Gene3D" id="3.40.50.300">
    <property type="entry name" value="P-loop containing nucleotide triphosphate hydrolases"/>
    <property type="match status" value="1"/>
</dbReference>
<dbReference type="OrthoDB" id="10041966at2759"/>
<proteinExistence type="predicted"/>
<dbReference type="GO" id="GO:0016787">
    <property type="term" value="F:hydrolase activity"/>
    <property type="evidence" value="ECO:0007669"/>
    <property type="project" value="UniProtKB-KW"/>
</dbReference>
<keyword evidence="2" id="KW-1185">Reference proteome</keyword>
<feature type="non-terminal residue" evidence="1">
    <location>
        <position position="1"/>
    </location>
</feature>
<evidence type="ECO:0000313" key="2">
    <source>
        <dbReference type="Proteomes" id="UP000799776"/>
    </source>
</evidence>